<dbReference type="Proteomes" id="UP001150603">
    <property type="component" value="Unassembled WGS sequence"/>
</dbReference>
<protein>
    <submittedName>
        <fullName evidence="1">Uncharacterized protein</fullName>
    </submittedName>
</protein>
<name>A0ACC1J6S7_9FUNG</name>
<keyword evidence="2" id="KW-1185">Reference proteome</keyword>
<dbReference type="EMBL" id="JANBPW010002686">
    <property type="protein sequence ID" value="KAJ1939947.1"/>
    <property type="molecule type" value="Genomic_DNA"/>
</dbReference>
<feature type="non-terminal residue" evidence="1">
    <location>
        <position position="659"/>
    </location>
</feature>
<evidence type="ECO:0000313" key="2">
    <source>
        <dbReference type="Proteomes" id="UP001150603"/>
    </source>
</evidence>
<reference evidence="1" key="1">
    <citation type="submission" date="2022-07" db="EMBL/GenBank/DDBJ databases">
        <title>Phylogenomic reconstructions and comparative analyses of Kickxellomycotina fungi.</title>
        <authorList>
            <person name="Reynolds N.K."/>
            <person name="Stajich J.E."/>
            <person name="Barry K."/>
            <person name="Grigoriev I.V."/>
            <person name="Crous P."/>
            <person name="Smith M.E."/>
        </authorList>
    </citation>
    <scope>NUCLEOTIDE SEQUENCE</scope>
    <source>
        <strain evidence="1">NRRL 5244</strain>
    </source>
</reference>
<evidence type="ECO:0000313" key="1">
    <source>
        <dbReference type="EMBL" id="KAJ1939947.1"/>
    </source>
</evidence>
<accession>A0ACC1J6S7</accession>
<proteinExistence type="predicted"/>
<comment type="caution">
    <text evidence="1">The sequence shown here is derived from an EMBL/GenBank/DDBJ whole genome shotgun (WGS) entry which is preliminary data.</text>
</comment>
<gene>
    <name evidence="1" type="ORF">FBU59_003957</name>
</gene>
<sequence>YDRRVGELRPREHAEHDAETHTQELQRAAEEFSRTVHTDDWEADEVWMRYIALPPDAYQYLRIIDINRALAVIRGSARHMAISGKAAPSTNTLNKMLVVYGRAKRAGVVADRYTYQELITMNVSLMNFRYAKRWLNEMLKRGITPTIRPYRTLLKGYSSIASEIDSSRALWHEIRRKIDAGEIISESRGEEASVLALDRETYTCIIKAEVNVGNFSAALRLFQEMRDSGIEQDITVRNVILKGILDHKGMDAGIQEVEFIIRDGLELNAFSFNILVAAAVREGDKDLTRSLLAKAAASGVIPSTSVVQSLPFDPVDTLDITMQEADGIETIRVYNTLITAATRRNQFSQALRLLSHMRTHDVQPNIITYSILLDALSKAGRYDEAHAVYSQIVSEGTVKPDTHVIGIMVDVCGRQGKVHRMHEYRQALKQFGLAPSIHIYNSILAALARQPSVNLKEVIQTMHSMLHERPLVRLNTRTINSVFSAFARRAHKRPLDENRRRFLRAWYENTKEKYFVDKDAYTYVLALDAFTRSDCLDDAMVVYREMLTHAELDRSVLRMFAESPARMLDLMRLASANQEFAVVLGLWRNWQALCLPPSEKAVAFMLFACDQLGHIAAAKETVFAMLSQSESGPASMPVGAATSVLSPDSNDGSETEPQA</sequence>
<feature type="non-terminal residue" evidence="1">
    <location>
        <position position="1"/>
    </location>
</feature>
<organism evidence="1 2">
    <name type="scientific">Linderina macrospora</name>
    <dbReference type="NCBI Taxonomy" id="4868"/>
    <lineage>
        <taxon>Eukaryota</taxon>
        <taxon>Fungi</taxon>
        <taxon>Fungi incertae sedis</taxon>
        <taxon>Zoopagomycota</taxon>
        <taxon>Kickxellomycotina</taxon>
        <taxon>Kickxellomycetes</taxon>
        <taxon>Kickxellales</taxon>
        <taxon>Kickxellaceae</taxon>
        <taxon>Linderina</taxon>
    </lineage>
</organism>